<dbReference type="InterPro" id="IPR027500">
    <property type="entry name" value="Ribosomal_eS1_euk"/>
</dbReference>
<keyword evidence="4 5" id="KW-0687">Ribonucleoprotein</keyword>
<evidence type="ECO:0000256" key="2">
    <source>
        <dbReference type="ARBA" id="ARBA00022490"/>
    </source>
</evidence>
<dbReference type="PROSITE" id="PS01191">
    <property type="entry name" value="RIBOSOMAL_S3AE"/>
    <property type="match status" value="1"/>
</dbReference>
<organism evidence="7 8">
    <name type="scientific">Bremia lactucae</name>
    <name type="common">Lettuce downy mildew</name>
    <dbReference type="NCBI Taxonomy" id="4779"/>
    <lineage>
        <taxon>Eukaryota</taxon>
        <taxon>Sar</taxon>
        <taxon>Stramenopiles</taxon>
        <taxon>Oomycota</taxon>
        <taxon>Peronosporomycetes</taxon>
        <taxon>Peronosporales</taxon>
        <taxon>Peronosporaceae</taxon>
        <taxon>Bremia</taxon>
    </lineage>
</organism>
<evidence type="ECO:0000313" key="8">
    <source>
        <dbReference type="Proteomes" id="UP000294530"/>
    </source>
</evidence>
<evidence type="ECO:0000256" key="1">
    <source>
        <dbReference type="ARBA" id="ARBA00004496"/>
    </source>
</evidence>
<dbReference type="RefSeq" id="XP_067820355.1">
    <property type="nucleotide sequence ID" value="XM_067965236.1"/>
</dbReference>
<accession>A0A976FQP1</accession>
<comment type="subcellular location">
    <subcellularLocation>
        <location evidence="1 5">Cytoplasm</location>
    </subcellularLocation>
</comment>
<evidence type="ECO:0000256" key="5">
    <source>
        <dbReference type="HAMAP-Rule" id="MF_03122"/>
    </source>
</evidence>
<protein>
    <recommendedName>
        <fullName evidence="5">Small ribosomal subunit protein eS1</fullName>
    </recommendedName>
</protein>
<dbReference type="InterPro" id="IPR018281">
    <property type="entry name" value="Ribosomal_eS1_CS"/>
</dbReference>
<keyword evidence="3 5" id="KW-0689">Ribosomal protein</keyword>
<dbReference type="Proteomes" id="UP000294530">
    <property type="component" value="Unassembled WGS sequence"/>
</dbReference>
<gene>
    <name evidence="7" type="ORF">CCR75_007172</name>
</gene>
<proteinExistence type="inferred from homology"/>
<dbReference type="GeneID" id="94350907"/>
<evidence type="ECO:0000256" key="3">
    <source>
        <dbReference type="ARBA" id="ARBA00022980"/>
    </source>
</evidence>
<dbReference type="GO" id="GO:0022627">
    <property type="term" value="C:cytosolic small ribosomal subunit"/>
    <property type="evidence" value="ECO:0007669"/>
    <property type="project" value="UniProtKB-UniRule"/>
</dbReference>
<comment type="caution">
    <text evidence="7">The sequence shown here is derived from an EMBL/GenBank/DDBJ whole genome shotgun (WGS) entry which is preliminary data.</text>
</comment>
<evidence type="ECO:0000313" key="7">
    <source>
        <dbReference type="EMBL" id="TDH70856.1"/>
    </source>
</evidence>
<dbReference type="GO" id="GO:0003735">
    <property type="term" value="F:structural constituent of ribosome"/>
    <property type="evidence" value="ECO:0007669"/>
    <property type="project" value="UniProtKB-UniRule"/>
</dbReference>
<evidence type="ECO:0000256" key="6">
    <source>
        <dbReference type="RuleBase" id="RU000668"/>
    </source>
</evidence>
<reference evidence="7 8" key="1">
    <citation type="journal article" date="2021" name="Genome Biol.">
        <title>AFLAP: assembly-free linkage analysis pipeline using k-mers from genome sequencing data.</title>
        <authorList>
            <person name="Fletcher K."/>
            <person name="Zhang L."/>
            <person name="Gil J."/>
            <person name="Han R."/>
            <person name="Cavanaugh K."/>
            <person name="Michelmore R."/>
        </authorList>
    </citation>
    <scope>NUCLEOTIDE SEQUENCE [LARGE SCALE GENOMIC DNA]</scope>
    <source>
        <strain evidence="7 8">SF5</strain>
    </source>
</reference>
<dbReference type="OrthoDB" id="9834376at2759"/>
<evidence type="ECO:0000256" key="4">
    <source>
        <dbReference type="ARBA" id="ARBA00023274"/>
    </source>
</evidence>
<dbReference type="GO" id="GO:0006412">
    <property type="term" value="P:translation"/>
    <property type="evidence" value="ECO:0007669"/>
    <property type="project" value="UniProtKB-UniRule"/>
</dbReference>
<dbReference type="EMBL" id="SHOA02000001">
    <property type="protein sequence ID" value="TDH70856.1"/>
    <property type="molecule type" value="Genomic_DNA"/>
</dbReference>
<comment type="similarity">
    <text evidence="5 6">Belongs to the eukaryotic ribosomal protein eS1 family.</text>
</comment>
<dbReference type="InterPro" id="IPR001593">
    <property type="entry name" value="Ribosomal_eS1"/>
</dbReference>
<dbReference type="AlphaFoldDB" id="A0A976FQP1"/>
<sequence length="267" mass="30356">MAVGKNKRLTKGKKGGKKKVVDPFTRKDWYDIKAPAIFSERNCGKTLVNRTAGIKIATEGLRGRVFEVCLADLNKDEDQAFRKIRLCAEEIQGNQIITGFHGMDFTRDKLCSLIRKWQTLIEAFVDVKTTDGYLVRLFCIAFTKKRPNQIKKTTYAKTAQIRAIRKKMTSIMTDEASKCDIKDLFLKFVPEIIGKEIEKATQGIYPLQNVYIRKCKILKKPKFDLVRLMELHEGGVEEKGAKVAREEDQLVESMAGAGGRLFLDLTN</sequence>
<keyword evidence="2 5" id="KW-0963">Cytoplasm</keyword>
<dbReference type="PANTHER" id="PTHR11830">
    <property type="entry name" value="40S RIBOSOMAL PROTEIN S3A"/>
    <property type="match status" value="1"/>
</dbReference>
<dbReference type="SMART" id="SM01397">
    <property type="entry name" value="Ribosomal_S3Ae"/>
    <property type="match status" value="1"/>
</dbReference>
<comment type="subunit">
    <text evidence="5">Component of the small ribosomal subunit. Mature ribosomes consist of a small (40S) and a large (60S) subunit. The 40S subunit contains about 33 different proteins and 1 molecule of RNA (18S). The 60S subunit contains about 49 different proteins and 3 molecules of RNA (25S, 5.8S and 5S).</text>
</comment>
<dbReference type="Pfam" id="PF01015">
    <property type="entry name" value="Ribosomal_S3Ae"/>
    <property type="match status" value="1"/>
</dbReference>
<feature type="initiator methionine" description="Removed" evidence="5">
    <location>
        <position position="1"/>
    </location>
</feature>
<keyword evidence="8" id="KW-1185">Reference proteome</keyword>
<dbReference type="HAMAP" id="MF_03122">
    <property type="entry name" value="Ribosomal_eS1_euk"/>
    <property type="match status" value="1"/>
</dbReference>
<dbReference type="KEGG" id="blac:94350907"/>
<name>A0A976FQP1_BRELC</name>